<dbReference type="PANTHER" id="PTHR47424">
    <property type="entry name" value="REGULATORY PROTEIN GAL4"/>
    <property type="match status" value="1"/>
</dbReference>
<evidence type="ECO:0000259" key="8">
    <source>
        <dbReference type="PROSITE" id="PS50048"/>
    </source>
</evidence>
<evidence type="ECO:0000313" key="9">
    <source>
        <dbReference type="EMBL" id="EXJ85283.1"/>
    </source>
</evidence>
<dbReference type="RefSeq" id="XP_007734268.1">
    <property type="nucleotide sequence ID" value="XM_007736078.1"/>
</dbReference>
<evidence type="ECO:0000256" key="2">
    <source>
        <dbReference type="ARBA" id="ARBA00023015"/>
    </source>
</evidence>
<protein>
    <recommendedName>
        <fullName evidence="8">Zn(2)-C6 fungal-type domain-containing protein</fullName>
    </recommendedName>
</protein>
<keyword evidence="1" id="KW-0479">Metal-binding</keyword>
<organism evidence="9 10">
    <name type="scientific">Capronia epimyces CBS 606.96</name>
    <dbReference type="NCBI Taxonomy" id="1182542"/>
    <lineage>
        <taxon>Eukaryota</taxon>
        <taxon>Fungi</taxon>
        <taxon>Dikarya</taxon>
        <taxon>Ascomycota</taxon>
        <taxon>Pezizomycotina</taxon>
        <taxon>Eurotiomycetes</taxon>
        <taxon>Chaetothyriomycetidae</taxon>
        <taxon>Chaetothyriales</taxon>
        <taxon>Herpotrichiellaceae</taxon>
        <taxon>Capronia</taxon>
    </lineage>
</organism>
<dbReference type="SMART" id="SM00066">
    <property type="entry name" value="GAL4"/>
    <property type="match status" value="1"/>
</dbReference>
<dbReference type="STRING" id="1182542.W9XYE5"/>
<sequence length="743" mass="82541">MVLSVSASDASPPQTNGQGEKRKAEGGTPGDGQPHTRSKRNRYISIACNECKRRKIKCNGQTPCQRCGNLSLECIYAPNCCTNSLKDSAEFNQMREHIAALQDQVNELYASLNELRSRTDAAFSASVDPHFSSDGTGRSMSLSVSRTLPPHISPKKPPPKALPQFHGPTSTLYGLDVAKSSLQTMGITHNAAEDGMVSRERSRAASPTLLLPPHPTKDPLWLFDLAEVTRLLRVYDEEIGIMYPVVDSERLLKHATSLYKFIAASLRSGFGQPGLPGADTFDDEETTVLKLVLAITLVVEGNGRSEMGQRFFDAAKGATDLKLVMALDLKSVMLTVLTATFYFQKDEEVQAWRFIGIAARMCIEMGLHRKDSLLRSFTNEAEYQQAVRIFWTVYALDRRWSFGTGMPFALQDADIGPALPEPDESHPYLKHITKYNQIATKVWYHNLSYEAGQNNKKDEIGFLDYQILQWYQQLPDSLQFNNHDLARESDIPGRGVRRLRLLMYLRKNQARISIYRPVLHSATNIMENRHYAQNVVEVAKETITTLTAVNQVSDIYKTQQILYNYFLVQALAVLFLSVAHAPALFVSQTRQEFYAAIEIVKGFSTKSHVSKRLWRTIRGLKDMGDKIGLLARAGNSLNDAEQDAHSDAAVAMAGLAGHKIDYNSYGNPHHTNVNQELGVSPDDALQITNELSSLFELAGGYSAPTPGPEAFHFVGASADVGLGEGFNAFGNEPELTRIVNELF</sequence>
<dbReference type="GO" id="GO:0000435">
    <property type="term" value="P:positive regulation of transcription from RNA polymerase II promoter by galactose"/>
    <property type="evidence" value="ECO:0007669"/>
    <property type="project" value="TreeGrafter"/>
</dbReference>
<dbReference type="GO" id="GO:0005634">
    <property type="term" value="C:nucleus"/>
    <property type="evidence" value="ECO:0007669"/>
    <property type="project" value="TreeGrafter"/>
</dbReference>
<dbReference type="GO" id="GO:0000981">
    <property type="term" value="F:DNA-binding transcription factor activity, RNA polymerase II-specific"/>
    <property type="evidence" value="ECO:0007669"/>
    <property type="project" value="InterPro"/>
</dbReference>
<feature type="region of interest" description="Disordered" evidence="7">
    <location>
        <begin position="1"/>
        <end position="39"/>
    </location>
</feature>
<dbReference type="PROSITE" id="PS50048">
    <property type="entry name" value="ZN2_CY6_FUNGAL_2"/>
    <property type="match status" value="1"/>
</dbReference>
<evidence type="ECO:0000256" key="7">
    <source>
        <dbReference type="SAM" id="MobiDB-lite"/>
    </source>
</evidence>
<dbReference type="PROSITE" id="PS00463">
    <property type="entry name" value="ZN2_CY6_FUNGAL_1"/>
    <property type="match status" value="1"/>
</dbReference>
<dbReference type="Gene3D" id="4.10.240.10">
    <property type="entry name" value="Zn(2)-C6 fungal-type DNA-binding domain"/>
    <property type="match status" value="1"/>
</dbReference>
<dbReference type="InterPro" id="IPR051127">
    <property type="entry name" value="Fungal_SecMet_Regulators"/>
</dbReference>
<reference evidence="9 10" key="1">
    <citation type="submission" date="2013-03" db="EMBL/GenBank/DDBJ databases">
        <title>The Genome Sequence of Capronia epimyces CBS 606.96.</title>
        <authorList>
            <consortium name="The Broad Institute Genomics Platform"/>
            <person name="Cuomo C."/>
            <person name="de Hoog S."/>
            <person name="Gorbushina A."/>
            <person name="Walker B."/>
            <person name="Young S.K."/>
            <person name="Zeng Q."/>
            <person name="Gargeya S."/>
            <person name="Fitzgerald M."/>
            <person name="Haas B."/>
            <person name="Abouelleil A."/>
            <person name="Allen A.W."/>
            <person name="Alvarado L."/>
            <person name="Arachchi H.M."/>
            <person name="Berlin A.M."/>
            <person name="Chapman S.B."/>
            <person name="Gainer-Dewar J."/>
            <person name="Goldberg J."/>
            <person name="Griggs A."/>
            <person name="Gujja S."/>
            <person name="Hansen M."/>
            <person name="Howarth C."/>
            <person name="Imamovic A."/>
            <person name="Ireland A."/>
            <person name="Larimer J."/>
            <person name="McCowan C."/>
            <person name="Murphy C."/>
            <person name="Pearson M."/>
            <person name="Poon T.W."/>
            <person name="Priest M."/>
            <person name="Roberts A."/>
            <person name="Saif S."/>
            <person name="Shea T."/>
            <person name="Sisk P."/>
            <person name="Sykes S."/>
            <person name="Wortman J."/>
            <person name="Nusbaum C."/>
            <person name="Birren B."/>
        </authorList>
    </citation>
    <scope>NUCLEOTIDE SEQUENCE [LARGE SCALE GENOMIC DNA]</scope>
    <source>
        <strain evidence="9 10">CBS 606.96</strain>
    </source>
</reference>
<dbReference type="SUPFAM" id="SSF57701">
    <property type="entry name" value="Zn2/Cys6 DNA-binding domain"/>
    <property type="match status" value="1"/>
</dbReference>
<dbReference type="PANTHER" id="PTHR47424:SF5">
    <property type="entry name" value="ZN(II)2CYS6 TRANSCRIPTION FACTOR (EUROFUNG)"/>
    <property type="match status" value="1"/>
</dbReference>
<keyword evidence="5" id="KW-0539">Nucleus</keyword>
<dbReference type="OrthoDB" id="3971593at2759"/>
<dbReference type="AlphaFoldDB" id="W9XYE5"/>
<dbReference type="GeneID" id="19170068"/>
<dbReference type="CDD" id="cd00067">
    <property type="entry name" value="GAL4"/>
    <property type="match status" value="1"/>
</dbReference>
<evidence type="ECO:0000313" key="10">
    <source>
        <dbReference type="Proteomes" id="UP000019478"/>
    </source>
</evidence>
<keyword evidence="3" id="KW-0238">DNA-binding</keyword>
<dbReference type="InterPro" id="IPR001138">
    <property type="entry name" value="Zn2Cys6_DnaBD"/>
</dbReference>
<keyword evidence="4" id="KW-0804">Transcription</keyword>
<dbReference type="GO" id="GO:0006351">
    <property type="term" value="P:DNA-templated transcription"/>
    <property type="evidence" value="ECO:0007669"/>
    <property type="project" value="InterPro"/>
</dbReference>
<keyword evidence="2" id="KW-0805">Transcription regulation</keyword>
<dbReference type="CDD" id="cd12148">
    <property type="entry name" value="fungal_TF_MHR"/>
    <property type="match status" value="1"/>
</dbReference>
<evidence type="ECO:0000256" key="5">
    <source>
        <dbReference type="ARBA" id="ARBA00023242"/>
    </source>
</evidence>
<dbReference type="GO" id="GO:0008270">
    <property type="term" value="F:zinc ion binding"/>
    <property type="evidence" value="ECO:0007669"/>
    <property type="project" value="InterPro"/>
</dbReference>
<dbReference type="SMART" id="SM00906">
    <property type="entry name" value="Fungal_trans"/>
    <property type="match status" value="1"/>
</dbReference>
<dbReference type="InterPro" id="IPR036864">
    <property type="entry name" value="Zn2-C6_fun-type_DNA-bd_sf"/>
</dbReference>
<evidence type="ECO:0000256" key="6">
    <source>
        <dbReference type="SAM" id="Coils"/>
    </source>
</evidence>
<dbReference type="Pfam" id="PF04082">
    <property type="entry name" value="Fungal_trans"/>
    <property type="match status" value="1"/>
</dbReference>
<evidence type="ECO:0000256" key="3">
    <source>
        <dbReference type="ARBA" id="ARBA00023125"/>
    </source>
</evidence>
<dbReference type="InterPro" id="IPR007219">
    <property type="entry name" value="XnlR_reg_dom"/>
</dbReference>
<evidence type="ECO:0000256" key="4">
    <source>
        <dbReference type="ARBA" id="ARBA00023163"/>
    </source>
</evidence>
<feature type="domain" description="Zn(2)-C6 fungal-type" evidence="8">
    <location>
        <begin position="47"/>
        <end position="76"/>
    </location>
</feature>
<name>W9XYE5_9EURO</name>
<feature type="coiled-coil region" evidence="6">
    <location>
        <begin position="91"/>
        <end position="118"/>
    </location>
</feature>
<dbReference type="Pfam" id="PF00172">
    <property type="entry name" value="Zn_clus"/>
    <property type="match status" value="1"/>
</dbReference>
<comment type="caution">
    <text evidence="9">The sequence shown here is derived from an EMBL/GenBank/DDBJ whole genome shotgun (WGS) entry which is preliminary data.</text>
</comment>
<accession>W9XYE5</accession>
<dbReference type="HOGENOM" id="CLU_008828_1_0_1"/>
<feature type="compositionally biased region" description="Polar residues" evidence="7">
    <location>
        <begin position="1"/>
        <end position="18"/>
    </location>
</feature>
<dbReference type="GO" id="GO:0000978">
    <property type="term" value="F:RNA polymerase II cis-regulatory region sequence-specific DNA binding"/>
    <property type="evidence" value="ECO:0007669"/>
    <property type="project" value="TreeGrafter"/>
</dbReference>
<gene>
    <name evidence="9" type="ORF">A1O3_05958</name>
</gene>
<dbReference type="Proteomes" id="UP000019478">
    <property type="component" value="Unassembled WGS sequence"/>
</dbReference>
<evidence type="ECO:0000256" key="1">
    <source>
        <dbReference type="ARBA" id="ARBA00022723"/>
    </source>
</evidence>
<keyword evidence="10" id="KW-1185">Reference proteome</keyword>
<proteinExistence type="predicted"/>
<dbReference type="EMBL" id="AMGY01000004">
    <property type="protein sequence ID" value="EXJ85283.1"/>
    <property type="molecule type" value="Genomic_DNA"/>
</dbReference>
<dbReference type="eggNOG" id="ENOG502S5RK">
    <property type="taxonomic scope" value="Eukaryota"/>
</dbReference>
<keyword evidence="6" id="KW-0175">Coiled coil</keyword>